<dbReference type="SUPFAM" id="SSF46894">
    <property type="entry name" value="C-terminal effector domain of the bipartite response regulators"/>
    <property type="match status" value="1"/>
</dbReference>
<evidence type="ECO:0000313" key="2">
    <source>
        <dbReference type="EMBL" id="MBB3045265.1"/>
    </source>
</evidence>
<dbReference type="RefSeq" id="WP_183595253.1">
    <property type="nucleotide sequence ID" value="NZ_JACHWR010000005.1"/>
</dbReference>
<dbReference type="Gene3D" id="1.10.10.10">
    <property type="entry name" value="Winged helix-like DNA-binding domain superfamily/Winged helix DNA-binding domain"/>
    <property type="match status" value="1"/>
</dbReference>
<dbReference type="GO" id="GO:0006355">
    <property type="term" value="P:regulation of DNA-templated transcription"/>
    <property type="evidence" value="ECO:0007669"/>
    <property type="project" value="InterPro"/>
</dbReference>
<dbReference type="AlphaFoldDB" id="A0A7W4W0S3"/>
<comment type="caution">
    <text evidence="2">The sequence shown here is derived from an EMBL/GenBank/DDBJ whole genome shotgun (WGS) entry which is preliminary data.</text>
</comment>
<dbReference type="GO" id="GO:0003677">
    <property type="term" value="F:DNA binding"/>
    <property type="evidence" value="ECO:0007669"/>
    <property type="project" value="UniProtKB-KW"/>
</dbReference>
<sequence>MARHRTLLSALGYAADVDRLYQRLRPQSGRDLDRVAAAMFRTPDELMAEAGPLVEAGLVHLDDGRLEVAAPVEVLRGVVESQAASAGRAQRLLDSVGQAIEVLAAEQQLSSSADDATTEPVRGELWVGGDVFSRVRSLLLDHDGDLLWLRPDQWRGPREDRMIDLVATVVARGRRSRAIYPIRALHDAPEVLAARLRVGEQVRVLPELPTRLLVVGDTHAVIPEPVGLADLPLSVLRQRGVIEAMRMWFEELWGRAAVPALEEAEPLVDLRRFLLEQLAEGAHDEQIARKLGISLRTVRRRVAALMTELGADSRFQAGVEAARRGWL</sequence>
<organism evidence="2 3">
    <name type="scientific">Nocardioides soli</name>
    <dbReference type="NCBI Taxonomy" id="1036020"/>
    <lineage>
        <taxon>Bacteria</taxon>
        <taxon>Bacillati</taxon>
        <taxon>Actinomycetota</taxon>
        <taxon>Actinomycetes</taxon>
        <taxon>Propionibacteriales</taxon>
        <taxon>Nocardioidaceae</taxon>
        <taxon>Nocardioides</taxon>
    </lineage>
</organism>
<dbReference type="SMART" id="SM00421">
    <property type="entry name" value="HTH_LUXR"/>
    <property type="match status" value="1"/>
</dbReference>
<name>A0A7W4W0S3_9ACTN</name>
<gene>
    <name evidence="2" type="ORF">FHU40_005118</name>
</gene>
<proteinExistence type="predicted"/>
<evidence type="ECO:0000313" key="3">
    <source>
        <dbReference type="Proteomes" id="UP000589626"/>
    </source>
</evidence>
<keyword evidence="2" id="KW-0238">DNA-binding</keyword>
<dbReference type="InterPro" id="IPR016032">
    <property type="entry name" value="Sig_transdc_resp-reg_C-effctor"/>
</dbReference>
<dbReference type="InterPro" id="IPR000792">
    <property type="entry name" value="Tscrpt_reg_LuxR_C"/>
</dbReference>
<dbReference type="EMBL" id="JACHWR010000005">
    <property type="protein sequence ID" value="MBB3045265.1"/>
    <property type="molecule type" value="Genomic_DNA"/>
</dbReference>
<protein>
    <submittedName>
        <fullName evidence="2">DNA-binding CsgD family transcriptional regulator</fullName>
    </submittedName>
</protein>
<dbReference type="InterPro" id="IPR036388">
    <property type="entry name" value="WH-like_DNA-bd_sf"/>
</dbReference>
<dbReference type="Pfam" id="PF00196">
    <property type="entry name" value="GerE"/>
    <property type="match status" value="1"/>
</dbReference>
<dbReference type="PROSITE" id="PS50043">
    <property type="entry name" value="HTH_LUXR_2"/>
    <property type="match status" value="1"/>
</dbReference>
<keyword evidence="3" id="KW-1185">Reference proteome</keyword>
<dbReference type="CDD" id="cd06170">
    <property type="entry name" value="LuxR_C_like"/>
    <property type="match status" value="1"/>
</dbReference>
<reference evidence="2 3" key="1">
    <citation type="submission" date="2020-08" db="EMBL/GenBank/DDBJ databases">
        <title>Sequencing the genomes of 1000 actinobacteria strains.</title>
        <authorList>
            <person name="Klenk H.-P."/>
        </authorList>
    </citation>
    <scope>NUCLEOTIDE SEQUENCE [LARGE SCALE GENOMIC DNA]</scope>
    <source>
        <strain evidence="2 3">DSM 105498</strain>
    </source>
</reference>
<evidence type="ECO:0000259" key="1">
    <source>
        <dbReference type="PROSITE" id="PS50043"/>
    </source>
</evidence>
<accession>A0A7W4W0S3</accession>
<feature type="domain" description="HTH luxR-type" evidence="1">
    <location>
        <begin position="266"/>
        <end position="325"/>
    </location>
</feature>
<dbReference type="Proteomes" id="UP000589626">
    <property type="component" value="Unassembled WGS sequence"/>
</dbReference>